<organism evidence="1 2">
    <name type="scientific">Lederbergia lenta</name>
    <name type="common">Bacillus lentus</name>
    <dbReference type="NCBI Taxonomy" id="1467"/>
    <lineage>
        <taxon>Bacteria</taxon>
        <taxon>Bacillati</taxon>
        <taxon>Bacillota</taxon>
        <taxon>Bacilli</taxon>
        <taxon>Bacillales</taxon>
        <taxon>Bacillaceae</taxon>
        <taxon>Lederbergia</taxon>
    </lineage>
</organism>
<dbReference type="Proteomes" id="UP000249134">
    <property type="component" value="Chromosome 1"/>
</dbReference>
<evidence type="ECO:0000313" key="1">
    <source>
        <dbReference type="EMBL" id="SQI62974.1"/>
    </source>
</evidence>
<sequence length="124" mass="14405">MSNTSILKKLIATSPTNKELAIFLLVLKEKSDLFYEEHENVKMDFLMRGICVNEVDGLLEDPSLFPSTWLPRHLRWESILHTKGQQLTILLSEAKQHMDYTNFIEIDPNTAENFIRLIDLTSKK</sequence>
<dbReference type="KEGG" id="blen:NCTC4824_03852"/>
<protein>
    <submittedName>
        <fullName evidence="1">Uncharacterized protein</fullName>
    </submittedName>
</protein>
<dbReference type="EMBL" id="LS483476">
    <property type="protein sequence ID" value="SQI62974.1"/>
    <property type="molecule type" value="Genomic_DNA"/>
</dbReference>
<accession>A0A2X4ZRI7</accession>
<dbReference type="RefSeq" id="WP_066144074.1">
    <property type="nucleotide sequence ID" value="NZ_CBCSGM010000004.1"/>
</dbReference>
<evidence type="ECO:0000313" key="2">
    <source>
        <dbReference type="Proteomes" id="UP000249134"/>
    </source>
</evidence>
<gene>
    <name evidence="1" type="ORF">NCTC4824_03852</name>
</gene>
<proteinExistence type="predicted"/>
<dbReference type="STRING" id="1348624.GCA_001591545_03082"/>
<reference evidence="1 2" key="1">
    <citation type="submission" date="2018-06" db="EMBL/GenBank/DDBJ databases">
        <authorList>
            <consortium name="Pathogen Informatics"/>
            <person name="Doyle S."/>
        </authorList>
    </citation>
    <scope>NUCLEOTIDE SEQUENCE [LARGE SCALE GENOMIC DNA]</scope>
    <source>
        <strain evidence="1 2">NCTC4824</strain>
    </source>
</reference>
<keyword evidence="2" id="KW-1185">Reference proteome</keyword>
<dbReference type="AlphaFoldDB" id="A0A2X4ZRI7"/>
<name>A0A2X4ZRI7_LEDLE</name>